<dbReference type="RefSeq" id="WP_343774781.1">
    <property type="nucleotide sequence ID" value="NZ_BAAADV010000007.1"/>
</dbReference>
<dbReference type="AlphaFoldDB" id="A0AAV3TD14"/>
<dbReference type="InterPro" id="IPR058336">
    <property type="entry name" value="VP3-like_halobact-type"/>
</dbReference>
<evidence type="ECO:0000313" key="3">
    <source>
        <dbReference type="Proteomes" id="UP001500420"/>
    </source>
</evidence>
<keyword evidence="1" id="KW-1133">Transmembrane helix</keyword>
<feature type="transmembrane region" description="Helical" evidence="1">
    <location>
        <begin position="39"/>
        <end position="66"/>
    </location>
</feature>
<dbReference type="EMBL" id="BAAADV010000007">
    <property type="protein sequence ID" value="GAA0678875.1"/>
    <property type="molecule type" value="Genomic_DNA"/>
</dbReference>
<protein>
    <submittedName>
        <fullName evidence="2">Uncharacterized protein</fullName>
    </submittedName>
</protein>
<feature type="transmembrane region" description="Helical" evidence="1">
    <location>
        <begin position="78"/>
        <end position="95"/>
    </location>
</feature>
<dbReference type="Proteomes" id="UP001500420">
    <property type="component" value="Unassembled WGS sequence"/>
</dbReference>
<evidence type="ECO:0000313" key="2">
    <source>
        <dbReference type="EMBL" id="GAA0678875.1"/>
    </source>
</evidence>
<organism evidence="2 3">
    <name type="scientific">Natronoarchaeum mannanilyticum</name>
    <dbReference type="NCBI Taxonomy" id="926360"/>
    <lineage>
        <taxon>Archaea</taxon>
        <taxon>Methanobacteriati</taxon>
        <taxon>Methanobacteriota</taxon>
        <taxon>Stenosarchaea group</taxon>
        <taxon>Halobacteria</taxon>
        <taxon>Halobacteriales</taxon>
        <taxon>Natronoarchaeaceae</taxon>
    </lineage>
</organism>
<name>A0AAV3TD14_9EURY</name>
<keyword evidence="1" id="KW-0472">Membrane</keyword>
<comment type="caution">
    <text evidence="2">The sequence shown here is derived from an EMBL/GenBank/DDBJ whole genome shotgun (WGS) entry which is preliminary data.</text>
</comment>
<dbReference type="Pfam" id="PF26064">
    <property type="entry name" value="DUF8023"/>
    <property type="match status" value="1"/>
</dbReference>
<evidence type="ECO:0000256" key="1">
    <source>
        <dbReference type="SAM" id="Phobius"/>
    </source>
</evidence>
<feature type="transmembrane region" description="Helical" evidence="1">
    <location>
        <begin position="107"/>
        <end position="126"/>
    </location>
</feature>
<sequence length="127" mass="13316">MVSKQIDGIDVPFIAIYTLMGVLTTGIGTFTLFGFDFSAVLTTLVGFEVTAAFLVSIISIVVIGATNELDPTDLATEQRALLGATLFVMVISSWVPEVQSAITGSDMIGLPVFVLYTAAVGSISYLG</sequence>
<reference evidence="2 3" key="1">
    <citation type="journal article" date="2019" name="Int. J. Syst. Evol. Microbiol.">
        <title>The Global Catalogue of Microorganisms (GCM) 10K type strain sequencing project: providing services to taxonomists for standard genome sequencing and annotation.</title>
        <authorList>
            <consortium name="The Broad Institute Genomics Platform"/>
            <consortium name="The Broad Institute Genome Sequencing Center for Infectious Disease"/>
            <person name="Wu L."/>
            <person name="Ma J."/>
        </authorList>
    </citation>
    <scope>NUCLEOTIDE SEQUENCE [LARGE SCALE GENOMIC DNA]</scope>
    <source>
        <strain evidence="2 3">JCM 16328</strain>
    </source>
</reference>
<keyword evidence="1" id="KW-0812">Transmembrane</keyword>
<gene>
    <name evidence="2" type="ORF">GCM10009020_29090</name>
</gene>
<feature type="transmembrane region" description="Helical" evidence="1">
    <location>
        <begin position="12"/>
        <end position="33"/>
    </location>
</feature>
<accession>A0AAV3TD14</accession>
<proteinExistence type="predicted"/>
<keyword evidence="3" id="KW-1185">Reference proteome</keyword>